<keyword evidence="3" id="KW-1185">Reference proteome</keyword>
<evidence type="ECO:0000313" key="2">
    <source>
        <dbReference type="EMBL" id="MDQ0204061.1"/>
    </source>
</evidence>
<dbReference type="CDD" id="cd22641">
    <property type="entry name" value="C24-like"/>
    <property type="match status" value="1"/>
</dbReference>
<comment type="caution">
    <text evidence="2">The sequence shown here is derived from an EMBL/GenBank/DDBJ whole genome shotgun (WGS) entry which is preliminary data.</text>
</comment>
<gene>
    <name evidence="2" type="ORF">J2S01_001783</name>
</gene>
<sequence>MIDFNIGMGPEQGISNLTALLATLNFWEPGAIPAVGDTVKSHSVTANCMLYAECTVSGTTGNSEPEWPAAGQTVVDGTVTWTIKDLRKPDIQTVPVGAGHEYYGDTAPAGYLLCNGSAVSRTTYVNLFALLGTKFGTGDGSTTFNLPDRRSRVGVGLNSADSDFATLGKNGGEKTHILTTAEMPSHGHTATTDAQGNHRHSLIYADNAGTASAQAKAGIGGSDWEETGCQYAGTHTHNVTIANNGSGAAHNNMPPYIVVNYIIKY</sequence>
<feature type="domain" description="Phage tail collar" evidence="1">
    <location>
        <begin position="102"/>
        <end position="153"/>
    </location>
</feature>
<dbReference type="Proteomes" id="UP001239167">
    <property type="component" value="Unassembled WGS sequence"/>
</dbReference>
<dbReference type="InterPro" id="IPR011083">
    <property type="entry name" value="Phage_tail_collar_dom"/>
</dbReference>
<organism evidence="2 3">
    <name type="scientific">Pectinatus haikarae</name>
    <dbReference type="NCBI Taxonomy" id="349096"/>
    <lineage>
        <taxon>Bacteria</taxon>
        <taxon>Bacillati</taxon>
        <taxon>Bacillota</taxon>
        <taxon>Negativicutes</taxon>
        <taxon>Selenomonadales</taxon>
        <taxon>Selenomonadaceae</taxon>
        <taxon>Pectinatus</taxon>
    </lineage>
</organism>
<dbReference type="Pfam" id="PF07484">
    <property type="entry name" value="Collar"/>
    <property type="match status" value="1"/>
</dbReference>
<evidence type="ECO:0000313" key="3">
    <source>
        <dbReference type="Proteomes" id="UP001239167"/>
    </source>
</evidence>
<dbReference type="EMBL" id="JAUSUE010000012">
    <property type="protein sequence ID" value="MDQ0204061.1"/>
    <property type="molecule type" value="Genomic_DNA"/>
</dbReference>
<accession>A0ABT9Y962</accession>
<reference evidence="2 3" key="1">
    <citation type="submission" date="2023-07" db="EMBL/GenBank/DDBJ databases">
        <title>Genomic Encyclopedia of Type Strains, Phase IV (KMG-IV): sequencing the most valuable type-strain genomes for metagenomic binning, comparative biology and taxonomic classification.</title>
        <authorList>
            <person name="Goeker M."/>
        </authorList>
    </citation>
    <scope>NUCLEOTIDE SEQUENCE [LARGE SCALE GENOMIC DNA]</scope>
    <source>
        <strain evidence="2 3">DSM 16980</strain>
    </source>
</reference>
<proteinExistence type="predicted"/>
<evidence type="ECO:0000259" key="1">
    <source>
        <dbReference type="Pfam" id="PF07484"/>
    </source>
</evidence>
<dbReference type="InterPro" id="IPR037053">
    <property type="entry name" value="Phage_tail_collar_dom_sf"/>
</dbReference>
<protein>
    <submittedName>
        <fullName evidence="2">Microcystin-dependent protein</fullName>
    </submittedName>
</protein>
<dbReference type="RefSeq" id="WP_307224216.1">
    <property type="nucleotide sequence ID" value="NZ_CP116940.1"/>
</dbReference>
<dbReference type="Gene3D" id="3.90.1340.10">
    <property type="entry name" value="Phage tail collar domain"/>
    <property type="match status" value="1"/>
</dbReference>
<name>A0ABT9Y962_9FIRM</name>
<dbReference type="SUPFAM" id="SSF88874">
    <property type="entry name" value="Receptor-binding domain of short tail fibre protein gp12"/>
    <property type="match status" value="1"/>
</dbReference>